<proteinExistence type="predicted"/>
<dbReference type="EMBL" id="CP097320">
    <property type="protein sequence ID" value="UQX11607.1"/>
    <property type="molecule type" value="Genomic_DNA"/>
</dbReference>
<gene>
    <name evidence="2" type="ORF">M5I08_03785</name>
</gene>
<keyword evidence="3" id="KW-1185">Reference proteome</keyword>
<organism evidence="2 3">
    <name type="scientific">Candidatus Mycobacterium methanotrophicum</name>
    <dbReference type="NCBI Taxonomy" id="2943498"/>
    <lineage>
        <taxon>Bacteria</taxon>
        <taxon>Bacillati</taxon>
        <taxon>Actinomycetota</taxon>
        <taxon>Actinomycetes</taxon>
        <taxon>Mycobacteriales</taxon>
        <taxon>Mycobacteriaceae</taxon>
        <taxon>Mycobacterium</taxon>
    </lineage>
</organism>
<evidence type="ECO:0000313" key="2">
    <source>
        <dbReference type="EMBL" id="UQX11607.1"/>
    </source>
</evidence>
<sequence>MPVEPGAGRDARAALRRVVETVTRTVTVAAGVFAPGHLGELTRQAPFELVDSVLEQARAAERRLRELPSRVGVYFDLALGLYPGLGYRKVWDKLTCALDPGSAAPSATALRALRRRLGPAPVQALFEVLAERWPSTAVSRPKSPTPRRTGP</sequence>
<dbReference type="RefSeq" id="WP_249763104.1">
    <property type="nucleotide sequence ID" value="NZ_CP097320.1"/>
</dbReference>
<dbReference type="InterPro" id="IPR024473">
    <property type="entry name" value="Transposases_IS4_N"/>
</dbReference>
<accession>A0ABY4QKP4</accession>
<protein>
    <submittedName>
        <fullName evidence="2">Transposase domain-containing protein</fullName>
    </submittedName>
</protein>
<name>A0ABY4QKP4_9MYCO</name>
<dbReference type="Proteomes" id="UP001056610">
    <property type="component" value="Chromosome"/>
</dbReference>
<evidence type="ECO:0000313" key="3">
    <source>
        <dbReference type="Proteomes" id="UP001056610"/>
    </source>
</evidence>
<reference evidence="2" key="1">
    <citation type="submission" date="2022-05" db="EMBL/GenBank/DDBJ databases">
        <title>A methanotrophic Mycobacterium dominates a cave microbial ecosystem.</title>
        <authorList>
            <person name="Van Spanning R.J.M."/>
            <person name="Guan Q."/>
            <person name="Melkonian C."/>
            <person name="Gallant J."/>
            <person name="Polerecky L."/>
            <person name="Flot J.-F."/>
            <person name="Brandt B.W."/>
            <person name="Braster M."/>
            <person name="Iturbe Espinoza P."/>
            <person name="Aerts J."/>
            <person name="Meima-Franke M."/>
            <person name="Piersma S.R."/>
            <person name="Bunduc C."/>
            <person name="Ummels R."/>
            <person name="Pain A."/>
            <person name="Fleming E.J."/>
            <person name="van der Wel N."/>
            <person name="Gherman V.D."/>
            <person name="Sarbu S.M."/>
            <person name="Bodelier P.L.E."/>
            <person name="Bitter W."/>
        </authorList>
    </citation>
    <scope>NUCLEOTIDE SEQUENCE</scope>
    <source>
        <strain evidence="2">Sulfur Cave</strain>
    </source>
</reference>
<feature type="domain" description="Transposase IS4 N-terminal" evidence="1">
    <location>
        <begin position="35"/>
        <end position="127"/>
    </location>
</feature>
<evidence type="ECO:0000259" key="1">
    <source>
        <dbReference type="Pfam" id="PF13006"/>
    </source>
</evidence>
<dbReference type="Pfam" id="PF13006">
    <property type="entry name" value="Nterm_IS4"/>
    <property type="match status" value="1"/>
</dbReference>